<dbReference type="AlphaFoldDB" id="A0AAU7NWV3"/>
<gene>
    <name evidence="1" type="ORF">Q9L42_002995</name>
</gene>
<dbReference type="RefSeq" id="WP_349431864.1">
    <property type="nucleotide sequence ID" value="NZ_CP157743.1"/>
</dbReference>
<name>A0AAU7NWV3_9GAMM</name>
<dbReference type="Pfam" id="PF13692">
    <property type="entry name" value="Glyco_trans_1_4"/>
    <property type="match status" value="1"/>
</dbReference>
<dbReference type="PANTHER" id="PTHR12526:SF622">
    <property type="entry name" value="GLYCOSYLTRANSFERASE (GROUP I)"/>
    <property type="match status" value="1"/>
</dbReference>
<reference evidence="1 2" key="1">
    <citation type="journal article" date="2024" name="Microbiology">
        <title>Methylomarinum rosea sp. nov., a novel halophilic methanotrophic bacterium from the hypersaline Lake Elton.</title>
        <authorList>
            <person name="Suleimanov R.Z."/>
            <person name="Oshkin I.Y."/>
            <person name="Danilova O.V."/>
            <person name="Suzina N.E."/>
            <person name="Dedysh S.N."/>
        </authorList>
    </citation>
    <scope>NUCLEOTIDE SEQUENCE [LARGE SCALE GENOMIC DNA]</scope>
    <source>
        <strain evidence="1 2">Ch1-1</strain>
    </source>
</reference>
<keyword evidence="2" id="KW-1185">Reference proteome</keyword>
<evidence type="ECO:0000313" key="2">
    <source>
        <dbReference type="Proteomes" id="UP001225378"/>
    </source>
</evidence>
<evidence type="ECO:0008006" key="3">
    <source>
        <dbReference type="Google" id="ProtNLM"/>
    </source>
</evidence>
<dbReference type="EMBL" id="CP157743">
    <property type="protein sequence ID" value="XBS21101.1"/>
    <property type="molecule type" value="Genomic_DNA"/>
</dbReference>
<protein>
    <recommendedName>
        <fullName evidence="3">Glycosyltransferase</fullName>
    </recommendedName>
</protein>
<sequence length="366" mass="42058">MMHINVLCERDMNGKPHGCSNIRLLRPLNHESLEKLVHVNSDIKLSEKTADVVIVERWWKPSLTESDARSLIQEIRARNSTFIYTLDDNLLDLGDAEASMPPPENINRIVRYFLREADGVIVSTPALKMRLSRLANNIIVIPNALDETLWLKMNAVEKLYSNFESSELGKITVGYMGTKTHSSDFDMLIEPLRRLLARHPNRIRLQVIGVSSEQERFSKIFGNKIEFFDPGYSDHYEKFVPWFRKTVKWDIGLAPLTEHPFNLYKSDIKLLDYGIAGIPGIFSSIGPYSESVLHKETGILTDNHPDSWFEAMNMLVENEPMRKRIAENVKDYVLSKRILKVCAVDWYSTIKLIHDNRLSSSTNQVV</sequence>
<accession>A0AAU7NWV3</accession>
<dbReference type="PANTHER" id="PTHR12526">
    <property type="entry name" value="GLYCOSYLTRANSFERASE"/>
    <property type="match status" value="1"/>
</dbReference>
<organism evidence="1 2">
    <name type="scientific">Methylomarinum roseum</name>
    <dbReference type="NCBI Taxonomy" id="3067653"/>
    <lineage>
        <taxon>Bacteria</taxon>
        <taxon>Pseudomonadati</taxon>
        <taxon>Pseudomonadota</taxon>
        <taxon>Gammaproteobacteria</taxon>
        <taxon>Methylococcales</taxon>
        <taxon>Methylococcaceae</taxon>
        <taxon>Methylomarinum</taxon>
    </lineage>
</organism>
<proteinExistence type="predicted"/>
<evidence type="ECO:0000313" key="1">
    <source>
        <dbReference type="EMBL" id="XBS21101.1"/>
    </source>
</evidence>
<dbReference type="Proteomes" id="UP001225378">
    <property type="component" value="Chromosome"/>
</dbReference>
<dbReference type="KEGG" id="mech:Q9L42_002995"/>
<dbReference type="SUPFAM" id="SSF53756">
    <property type="entry name" value="UDP-Glycosyltransferase/glycogen phosphorylase"/>
    <property type="match status" value="1"/>
</dbReference>
<dbReference type="Gene3D" id="3.40.50.2000">
    <property type="entry name" value="Glycogen Phosphorylase B"/>
    <property type="match status" value="2"/>
</dbReference>